<comment type="caution">
    <text evidence="1">The sequence shown here is derived from an EMBL/GenBank/DDBJ whole genome shotgun (WGS) entry which is preliminary data.</text>
</comment>
<proteinExistence type="predicted"/>
<reference evidence="2" key="2">
    <citation type="journal article" date="2018" name="Mol. Plant Microbe Interact.">
        <title>Genome sequence resources for the wheat stripe rust pathogen (Puccinia striiformis f. sp. tritici) and the barley stripe rust pathogen (Puccinia striiformis f. sp. hordei).</title>
        <authorList>
            <person name="Xia C."/>
            <person name="Wang M."/>
            <person name="Yin C."/>
            <person name="Cornejo O.E."/>
            <person name="Hulbert S.H."/>
            <person name="Chen X."/>
        </authorList>
    </citation>
    <scope>NUCLEOTIDE SEQUENCE [LARGE SCALE GENOMIC DNA]</scope>
    <source>
        <strain evidence="2">93-210</strain>
    </source>
</reference>
<reference evidence="1 2" key="3">
    <citation type="journal article" date="2022" name="Microbiol. Spectr.">
        <title>Folding features and dynamics of 3D genome architecture in plant fungal pathogens.</title>
        <authorList>
            <person name="Xia C."/>
        </authorList>
    </citation>
    <scope>NUCLEOTIDE SEQUENCE [LARGE SCALE GENOMIC DNA]</scope>
    <source>
        <strain evidence="1 2">93-210</strain>
    </source>
</reference>
<evidence type="ECO:0000313" key="1">
    <source>
        <dbReference type="EMBL" id="KAI7961358.1"/>
    </source>
</evidence>
<reference evidence="2" key="1">
    <citation type="journal article" date="2018" name="BMC Genomics">
        <title>Genomic insights into host adaptation between the wheat stripe rust pathogen (Puccinia striiformis f. sp. tritici) and the barley stripe rust pathogen (Puccinia striiformis f. sp. hordei).</title>
        <authorList>
            <person name="Xia C."/>
            <person name="Wang M."/>
            <person name="Yin C."/>
            <person name="Cornejo O.E."/>
            <person name="Hulbert S.H."/>
            <person name="Chen X."/>
        </authorList>
    </citation>
    <scope>NUCLEOTIDE SEQUENCE [LARGE SCALE GENOMIC DNA]</scope>
    <source>
        <strain evidence="2">93-210</strain>
    </source>
</reference>
<dbReference type="Proteomes" id="UP001060170">
    <property type="component" value="Chromosome 2"/>
</dbReference>
<keyword evidence="2" id="KW-1185">Reference proteome</keyword>
<gene>
    <name evidence="1" type="ORF">MJO28_001847</name>
</gene>
<organism evidence="1 2">
    <name type="scientific">Puccinia striiformis f. sp. tritici</name>
    <dbReference type="NCBI Taxonomy" id="168172"/>
    <lineage>
        <taxon>Eukaryota</taxon>
        <taxon>Fungi</taxon>
        <taxon>Dikarya</taxon>
        <taxon>Basidiomycota</taxon>
        <taxon>Pucciniomycotina</taxon>
        <taxon>Pucciniomycetes</taxon>
        <taxon>Pucciniales</taxon>
        <taxon>Pucciniaceae</taxon>
        <taxon>Puccinia</taxon>
    </lineage>
</organism>
<accession>A0ACC0EY64</accession>
<name>A0ACC0EY64_9BASI</name>
<evidence type="ECO:0000313" key="2">
    <source>
        <dbReference type="Proteomes" id="UP001060170"/>
    </source>
</evidence>
<sequence>MMKNCTLMIALWFTFSMVIQGAVLPDLTLRVINTISYQVQRRWWTPGTLTEGHMPVIARHIATGRPWDLRLSTPSIDASHGDAKAMIQWDDGYRGVMVTSTSQIPVTYIIQDFVTKTFTTGDLNPGDKQQVVFPNMADYNHVRVWAQPWVLP</sequence>
<protein>
    <submittedName>
        <fullName evidence="1">Uncharacterized protein</fullName>
    </submittedName>
</protein>
<dbReference type="EMBL" id="CM045866">
    <property type="protein sequence ID" value="KAI7961358.1"/>
    <property type="molecule type" value="Genomic_DNA"/>
</dbReference>